<proteinExistence type="predicted"/>
<protein>
    <recommendedName>
        <fullName evidence="3">Bacterial surface antigen (D15) domain-containing protein</fullName>
    </recommendedName>
</protein>
<dbReference type="Pfam" id="PF01103">
    <property type="entry name" value="Omp85"/>
    <property type="match status" value="1"/>
</dbReference>
<gene>
    <name evidence="4" type="ORF">ENJ10_11670</name>
</gene>
<evidence type="ECO:0000256" key="2">
    <source>
        <dbReference type="ARBA" id="ARBA00023136"/>
    </source>
</evidence>
<sequence>MKLGLITFLLVLFLGEMLFAQNYHRDLAELEEKVQEKYFDDTSRVFRYEGDTEIVAGETVEGNVLVSDGDLILKGRINGDVLVLFGKADLRDKAFVDGDVVVVSGEIRQARSARVTGNQIETRAKNFIPDKNWARRYESFDDEDVDIDWDDDSEWEWQRRFYGAYSTLPLKSLEDDFMLSYNRVQGLFTGIRVPESIGSGNDYVDVHGFIGYGFSDYKWRYEAGITRWLFDPRTYRFELGAKIYDRIDTQDGLMISDMENSLSAFFLHRDYVDFFRRKGFELHASQNWTIFLRGTLAYRSDNYYSVSPSTNWALFGGKRDFGPNPAINEGLMRSVYGELYLDTRDNKEMPANGWYARLGLETSNKGFLSSEFSFNRYELDIRRYQKLSRNERLDMRLMAGTSEGTLPLQKLYRLGGLSTLRGYHNKSFQGDRMILANIEYVITPTFRRGFLFLDKVSYIAFFDAGRAWYRDTGAQKWSEGFESLQWRDLQTDAGIAVGFKKGKYRFSMAKRLDTGKDPFVFAFRMVKPF</sequence>
<dbReference type="Gene3D" id="2.40.160.50">
    <property type="entry name" value="membrane protein fhac: a member of the omp85/tpsb transporter family"/>
    <property type="match status" value="1"/>
</dbReference>
<dbReference type="Proteomes" id="UP000886005">
    <property type="component" value="Unassembled WGS sequence"/>
</dbReference>
<evidence type="ECO:0000256" key="1">
    <source>
        <dbReference type="ARBA" id="ARBA00004370"/>
    </source>
</evidence>
<dbReference type="GO" id="GO:0019867">
    <property type="term" value="C:outer membrane"/>
    <property type="evidence" value="ECO:0007669"/>
    <property type="project" value="InterPro"/>
</dbReference>
<dbReference type="GO" id="GO:0098046">
    <property type="term" value="C:type V protein secretion system complex"/>
    <property type="evidence" value="ECO:0007669"/>
    <property type="project" value="TreeGrafter"/>
</dbReference>
<reference evidence="4" key="1">
    <citation type="journal article" date="2020" name="mSystems">
        <title>Genome- and Community-Level Interaction Insights into Carbon Utilization and Element Cycling Functions of Hydrothermarchaeota in Hydrothermal Sediment.</title>
        <authorList>
            <person name="Zhou Z."/>
            <person name="Liu Y."/>
            <person name="Xu W."/>
            <person name="Pan J."/>
            <person name="Luo Z.H."/>
            <person name="Li M."/>
        </authorList>
    </citation>
    <scope>NUCLEOTIDE SEQUENCE [LARGE SCALE GENOMIC DNA]</scope>
    <source>
        <strain evidence="4">HyVt-456</strain>
    </source>
</reference>
<dbReference type="PANTHER" id="PTHR34597">
    <property type="entry name" value="SLR1661 PROTEIN"/>
    <property type="match status" value="1"/>
</dbReference>
<keyword evidence="2" id="KW-0472">Membrane</keyword>
<accession>A0A7V1PV16</accession>
<comment type="subcellular location">
    <subcellularLocation>
        <location evidence="1">Membrane</location>
    </subcellularLocation>
</comment>
<evidence type="ECO:0000259" key="3">
    <source>
        <dbReference type="Pfam" id="PF01103"/>
    </source>
</evidence>
<dbReference type="InterPro" id="IPR051544">
    <property type="entry name" value="TPS_OM_transporter"/>
</dbReference>
<name>A0A7V1PV16_CALAY</name>
<dbReference type="PANTHER" id="PTHR34597:SF3">
    <property type="entry name" value="OUTER MEMBRANE TRANSPORTER CDIB"/>
    <property type="match status" value="1"/>
</dbReference>
<dbReference type="InterPro" id="IPR000184">
    <property type="entry name" value="Bac_surfAg_D15"/>
</dbReference>
<evidence type="ECO:0000313" key="4">
    <source>
        <dbReference type="EMBL" id="HED11338.1"/>
    </source>
</evidence>
<feature type="domain" description="Bacterial surface antigen (D15)" evidence="3">
    <location>
        <begin position="333"/>
        <end position="517"/>
    </location>
</feature>
<dbReference type="GO" id="GO:0046819">
    <property type="term" value="P:protein secretion by the type V secretion system"/>
    <property type="evidence" value="ECO:0007669"/>
    <property type="project" value="TreeGrafter"/>
</dbReference>
<dbReference type="AlphaFoldDB" id="A0A7V1PV16"/>
<dbReference type="EMBL" id="DRLD01000324">
    <property type="protein sequence ID" value="HED11338.1"/>
    <property type="molecule type" value="Genomic_DNA"/>
</dbReference>
<organism evidence="4">
    <name type="scientific">Caldithrix abyssi</name>
    <dbReference type="NCBI Taxonomy" id="187145"/>
    <lineage>
        <taxon>Bacteria</taxon>
        <taxon>Pseudomonadati</taxon>
        <taxon>Calditrichota</taxon>
        <taxon>Calditrichia</taxon>
        <taxon>Calditrichales</taxon>
        <taxon>Calditrichaceae</taxon>
        <taxon>Caldithrix</taxon>
    </lineage>
</organism>
<comment type="caution">
    <text evidence="4">The sequence shown here is derived from an EMBL/GenBank/DDBJ whole genome shotgun (WGS) entry which is preliminary data.</text>
</comment>
<dbReference type="GO" id="GO:0008320">
    <property type="term" value="F:protein transmembrane transporter activity"/>
    <property type="evidence" value="ECO:0007669"/>
    <property type="project" value="TreeGrafter"/>
</dbReference>